<feature type="region of interest" description="Disordered" evidence="1">
    <location>
        <begin position="176"/>
        <end position="260"/>
    </location>
</feature>
<dbReference type="Pfam" id="PF00462">
    <property type="entry name" value="Glutaredoxin"/>
    <property type="match status" value="1"/>
</dbReference>
<accession>A0A3B6B7K4</accession>
<dbReference type="Gramene" id="TraesLDM2A03G00797790.1">
    <property type="protein sequence ID" value="TraesLDM2A03G00797790.1.CDS1"/>
    <property type="gene ID" value="TraesLDM2A03G00797790"/>
</dbReference>
<feature type="domain" description="Glutaredoxin" evidence="2">
    <location>
        <begin position="302"/>
        <end position="369"/>
    </location>
</feature>
<dbReference type="OMA" id="MQADTDI"/>
<dbReference type="RefSeq" id="XP_044459493.1">
    <property type="nucleotide sequence ID" value="XM_044603558.1"/>
</dbReference>
<feature type="compositionally biased region" description="Low complexity" evidence="1">
    <location>
        <begin position="177"/>
        <end position="192"/>
    </location>
</feature>
<dbReference type="Gramene" id="TraesJUL2A03G00800530.1">
    <property type="protein sequence ID" value="TraesJUL2A03G00800530.1.CDS1"/>
    <property type="gene ID" value="TraesJUL2A03G00800530"/>
</dbReference>
<dbReference type="Gramene" id="TraesCS2A03G1211900.1">
    <property type="protein sequence ID" value="TraesCS2A03G1211900.1.CDS1"/>
    <property type="gene ID" value="TraesCS2A03G1211900"/>
</dbReference>
<keyword evidence="4" id="KW-1185">Reference proteome</keyword>
<evidence type="ECO:0000313" key="4">
    <source>
        <dbReference type="Proteomes" id="UP000019116"/>
    </source>
</evidence>
<proteinExistence type="predicted"/>
<dbReference type="STRING" id="4565.A0A3B6B7K4"/>
<dbReference type="AlphaFoldDB" id="A0A3B6B7K4"/>
<dbReference type="Gramene" id="TraesCS2A02G521700.1">
    <property type="protein sequence ID" value="TraesCS2A02G521700.1.cds1"/>
    <property type="gene ID" value="TraesCS2A02G521700"/>
</dbReference>
<sequence>MGCTTSVEARRDMRWVEAAVGPRARRSFSLSSADRQRLRAKAASVLRSLGPVPGRRSGASSSKYATLSVEEIMVKFENDRALREVLARLKETAAAAAKRNAAVGPRTSTPTLTPPNEPEVINAWELMAGLEDEGPTPRATHHEPPPTTPPWMLADQDVPVAFEFDPEILSSFREALAQDTSPSQQPSTASSPTDKEESASQQQAKVADDASACTPVSPPTRDTASSPADKEKEEPGSQKDKDGADASACTPVSAPTRGMPELAGIVRARINAFQEKIIERRTSNGARDAKVLGPPGGRRRAVVYFTSLRGVRKTFVDGCAVRNILRSYGVRVDERDVSMHAAFKSELAQLLTGPSAAATLPRVFVHGRYLGGAKDVQALHEAGELARTLEGCDAAPVRKLGCMEACAACGDVRFVPCETCYGSCKIFVHYEDDEDDGEFQRCPDCNENGLIGCPVCCC</sequence>
<evidence type="ECO:0000313" key="3">
    <source>
        <dbReference type="EnsemblPlants" id="TraesCS2A02G521700.1.cds1"/>
    </source>
</evidence>
<dbReference type="Gramene" id="TraesWEE_scaffold_039470_01G000100.1">
    <property type="protein sequence ID" value="TraesWEE_scaffold_039470_01G000100.1"/>
    <property type="gene ID" value="TraesWEE_scaffold_039470_01G000100"/>
</dbReference>
<dbReference type="GeneID" id="123190827"/>
<evidence type="ECO:0000256" key="1">
    <source>
        <dbReference type="SAM" id="MobiDB-lite"/>
    </source>
</evidence>
<dbReference type="Gramene" id="TraesSYM2A03G00803860.1">
    <property type="protein sequence ID" value="TraesSYM2A03G00803860.1.CDS1"/>
    <property type="gene ID" value="TraesSYM2A03G00803860"/>
</dbReference>
<feature type="region of interest" description="Disordered" evidence="1">
    <location>
        <begin position="131"/>
        <end position="153"/>
    </location>
</feature>
<dbReference type="Pfam" id="PF23733">
    <property type="entry name" value="GRXCR1-2_C"/>
    <property type="match status" value="1"/>
</dbReference>
<dbReference type="EnsemblPlants" id="TraesCS2A02G521700.1">
    <property type="protein sequence ID" value="TraesCS2A02G521700.1.cds1"/>
    <property type="gene ID" value="TraesCS2A02G521700"/>
</dbReference>
<dbReference type="PROSITE" id="PS51354">
    <property type="entry name" value="GLUTAREDOXIN_2"/>
    <property type="match status" value="1"/>
</dbReference>
<dbReference type="PANTHER" id="PTHR45669">
    <property type="entry name" value="GLUTAREDOXIN DOMAIN-CONTAINING CYSTEINE-RICH PROTEIN CG12206-RELATED"/>
    <property type="match status" value="1"/>
</dbReference>
<dbReference type="Proteomes" id="UP000019116">
    <property type="component" value="Chromosome 2A"/>
</dbReference>
<gene>
    <name evidence="3" type="primary">LOC123190827</name>
</gene>
<dbReference type="OrthoDB" id="423313at2759"/>
<dbReference type="InterPro" id="IPR036249">
    <property type="entry name" value="Thioredoxin-like_sf"/>
</dbReference>
<dbReference type="Gramene" id="TraesROB_scaffold_010083_01G000500.1">
    <property type="protein sequence ID" value="TraesROB_scaffold_010083_01G000500.1"/>
    <property type="gene ID" value="TraesROB_scaffold_010083_01G000500"/>
</dbReference>
<evidence type="ECO:0000259" key="2">
    <source>
        <dbReference type="Pfam" id="PF00462"/>
    </source>
</evidence>
<reference evidence="3" key="1">
    <citation type="submission" date="2018-08" db="EMBL/GenBank/DDBJ databases">
        <authorList>
            <person name="Rossello M."/>
        </authorList>
    </citation>
    <scope>NUCLEOTIDE SEQUENCE [LARGE SCALE GENOMIC DNA]</scope>
    <source>
        <strain evidence="3">cv. Chinese Spring</strain>
    </source>
</reference>
<dbReference type="Gramene" id="TraesCAD_scaffold_009649_01G000100.1">
    <property type="protein sequence ID" value="TraesCAD_scaffold_009649_01G000100.1"/>
    <property type="gene ID" value="TraesCAD_scaffold_009649_01G000100"/>
</dbReference>
<dbReference type="CDD" id="cd03031">
    <property type="entry name" value="GRX_GRX_like"/>
    <property type="match status" value="1"/>
</dbReference>
<organism evidence="3">
    <name type="scientific">Triticum aestivum</name>
    <name type="common">Wheat</name>
    <dbReference type="NCBI Taxonomy" id="4565"/>
    <lineage>
        <taxon>Eukaryota</taxon>
        <taxon>Viridiplantae</taxon>
        <taxon>Streptophyta</taxon>
        <taxon>Embryophyta</taxon>
        <taxon>Tracheophyta</taxon>
        <taxon>Spermatophyta</taxon>
        <taxon>Magnoliopsida</taxon>
        <taxon>Liliopsida</taxon>
        <taxon>Poales</taxon>
        <taxon>Poaceae</taxon>
        <taxon>BOP clade</taxon>
        <taxon>Pooideae</taxon>
        <taxon>Triticodae</taxon>
        <taxon>Triticeae</taxon>
        <taxon>Triticinae</taxon>
        <taxon>Triticum</taxon>
    </lineage>
</organism>
<protein>
    <recommendedName>
        <fullName evidence="2">Glutaredoxin domain-containing protein</fullName>
    </recommendedName>
</protein>
<dbReference type="Gramene" id="TraesJAG2A03G00793650.1">
    <property type="protein sequence ID" value="TraesJAG2A03G00793650.1.CDS1"/>
    <property type="gene ID" value="TraesJAG2A03G00793650"/>
</dbReference>
<feature type="compositionally biased region" description="Basic and acidic residues" evidence="1">
    <location>
        <begin position="228"/>
        <end position="244"/>
    </location>
</feature>
<dbReference type="PANTHER" id="PTHR45669:SF30">
    <property type="entry name" value="OS04G0641300 PROTEIN"/>
    <property type="match status" value="1"/>
</dbReference>
<dbReference type="Gene3D" id="3.40.30.10">
    <property type="entry name" value="Glutaredoxin"/>
    <property type="match status" value="1"/>
</dbReference>
<reference evidence="3" key="2">
    <citation type="submission" date="2018-10" db="UniProtKB">
        <authorList>
            <consortium name="EnsemblPlants"/>
        </authorList>
    </citation>
    <scope>IDENTIFICATION</scope>
</reference>
<dbReference type="SMR" id="A0A3B6B7K4"/>
<dbReference type="SUPFAM" id="SSF52833">
    <property type="entry name" value="Thioredoxin-like"/>
    <property type="match status" value="1"/>
</dbReference>
<name>A0A3B6B7K4_WHEAT</name>
<dbReference type="Gramene" id="TraesCLE_scaffold_008524_01G000400.1">
    <property type="protein sequence ID" value="TraesCLE_scaffold_008524_01G000400.1"/>
    <property type="gene ID" value="TraesCLE_scaffold_008524_01G000400"/>
</dbReference>
<dbReference type="InterPro" id="IPR002109">
    <property type="entry name" value="Glutaredoxin"/>
</dbReference>